<evidence type="ECO:0000256" key="1">
    <source>
        <dbReference type="SAM" id="Phobius"/>
    </source>
</evidence>
<name>A0A6L5Z4J4_9RHOB</name>
<evidence type="ECO:0000313" key="3">
    <source>
        <dbReference type="Proteomes" id="UP000474957"/>
    </source>
</evidence>
<protein>
    <submittedName>
        <fullName evidence="2">Uncharacterized protein</fullName>
    </submittedName>
</protein>
<organism evidence="2 3">
    <name type="scientific">Halovulum marinum</name>
    <dbReference type="NCBI Taxonomy" id="2662447"/>
    <lineage>
        <taxon>Bacteria</taxon>
        <taxon>Pseudomonadati</taxon>
        <taxon>Pseudomonadota</taxon>
        <taxon>Alphaproteobacteria</taxon>
        <taxon>Rhodobacterales</taxon>
        <taxon>Paracoccaceae</taxon>
        <taxon>Halovulum</taxon>
    </lineage>
</organism>
<keyword evidence="3" id="KW-1185">Reference proteome</keyword>
<reference evidence="2 3" key="1">
    <citation type="submission" date="2019-10" db="EMBL/GenBank/DDBJ databases">
        <title>Cognatihalovulum marinum gen. nov. sp. nov., a new member of the family Rhodobacteraceae isolated from deep seawater of the Northwest Indian Ocean.</title>
        <authorList>
            <person name="Ruan C."/>
            <person name="Wang J."/>
            <person name="Zheng X."/>
            <person name="Song L."/>
            <person name="Zhu Y."/>
            <person name="Huang Y."/>
            <person name="Lu Z."/>
            <person name="Du W."/>
            <person name="Huang L."/>
            <person name="Dai X."/>
        </authorList>
    </citation>
    <scope>NUCLEOTIDE SEQUENCE [LARGE SCALE GENOMIC DNA]</scope>
    <source>
        <strain evidence="2 3">2CG4</strain>
    </source>
</reference>
<comment type="caution">
    <text evidence="2">The sequence shown here is derived from an EMBL/GenBank/DDBJ whole genome shotgun (WGS) entry which is preliminary data.</text>
</comment>
<keyword evidence="1" id="KW-0812">Transmembrane</keyword>
<feature type="transmembrane region" description="Helical" evidence="1">
    <location>
        <begin position="113"/>
        <end position="134"/>
    </location>
</feature>
<proteinExistence type="predicted"/>
<gene>
    <name evidence="2" type="ORF">GE300_15600</name>
</gene>
<keyword evidence="1" id="KW-1133">Transmembrane helix</keyword>
<dbReference type="RefSeq" id="WP_154447746.1">
    <property type="nucleotide sequence ID" value="NZ_WIND01000014.1"/>
</dbReference>
<dbReference type="EMBL" id="WIND01000014">
    <property type="protein sequence ID" value="MSU91015.1"/>
    <property type="molecule type" value="Genomic_DNA"/>
</dbReference>
<dbReference type="Proteomes" id="UP000474957">
    <property type="component" value="Unassembled WGS sequence"/>
</dbReference>
<keyword evidence="1" id="KW-0472">Membrane</keyword>
<accession>A0A6L5Z4J4</accession>
<evidence type="ECO:0000313" key="2">
    <source>
        <dbReference type="EMBL" id="MSU91015.1"/>
    </source>
</evidence>
<dbReference type="AlphaFoldDB" id="A0A6L5Z4J4"/>
<sequence length="136" mass="14977">MRDGARIALIAPVQVSAGLAASVGRRARRLTESRSGALRIAPRIRRSWTRALERMGREEVRYALELSALSIGFGEDRVRFVDVGLTFGADRFPTRSFVETWLGDGDEDEAGRWRIRVIVVFGFAALLAMILGVASG</sequence>